<dbReference type="RefSeq" id="WP_092889454.1">
    <property type="nucleotide sequence ID" value="NZ_FOOI01000022.1"/>
</dbReference>
<sequence>MNGQAPVQGLHSTRGILHAQEGLSRFELRRRLPSPALAGLVSHHWIASWDLRGLPPHTQRLLPYPCVNLTFQAERSQVAGVLRTPHDQLLADAGRVLGVMFRPGGFRPLMGRSVATITDRFLPLGEVFGTEGAEADAAVLAAPDDDGLVTAAEEFLTRLVVRARRRDASSLSTAERVAGIVDLVAADPTILRVDQLAARLGLGVRALQRLCAEYAGVGPKWVIRRYRLHEAVERAGEDRDPDWVRLAADLGYSDQAHLVRDFTAATGQSPSRYARATRLRN</sequence>
<evidence type="ECO:0000256" key="2">
    <source>
        <dbReference type="ARBA" id="ARBA00023125"/>
    </source>
</evidence>
<keyword evidence="8" id="KW-1185">Reference proteome</keyword>
<evidence type="ECO:0000313" key="7">
    <source>
        <dbReference type="Proteomes" id="UP000199052"/>
    </source>
</evidence>
<dbReference type="SUPFAM" id="SSF46689">
    <property type="entry name" value="Homeodomain-like"/>
    <property type="match status" value="1"/>
</dbReference>
<dbReference type="GO" id="GO:0003700">
    <property type="term" value="F:DNA-binding transcription factor activity"/>
    <property type="evidence" value="ECO:0007669"/>
    <property type="project" value="InterPro"/>
</dbReference>
<dbReference type="InterPro" id="IPR046532">
    <property type="entry name" value="DUF6597"/>
</dbReference>
<dbReference type="Proteomes" id="UP000533017">
    <property type="component" value="Unassembled WGS sequence"/>
</dbReference>
<dbReference type="Gene3D" id="1.10.10.60">
    <property type="entry name" value="Homeodomain-like"/>
    <property type="match status" value="1"/>
</dbReference>
<evidence type="ECO:0000313" key="5">
    <source>
        <dbReference type="EMBL" id="NYH81272.1"/>
    </source>
</evidence>
<dbReference type="InterPro" id="IPR009057">
    <property type="entry name" value="Homeodomain-like_sf"/>
</dbReference>
<dbReference type="PANTHER" id="PTHR46796">
    <property type="entry name" value="HTH-TYPE TRANSCRIPTIONAL ACTIVATOR RHAS-RELATED"/>
    <property type="match status" value="1"/>
</dbReference>
<feature type="domain" description="HTH araC/xylS-type" evidence="4">
    <location>
        <begin position="175"/>
        <end position="276"/>
    </location>
</feature>
<dbReference type="Pfam" id="PF12833">
    <property type="entry name" value="HTH_18"/>
    <property type="match status" value="1"/>
</dbReference>
<evidence type="ECO:0000313" key="8">
    <source>
        <dbReference type="Proteomes" id="UP000533017"/>
    </source>
</evidence>
<evidence type="ECO:0000259" key="4">
    <source>
        <dbReference type="PROSITE" id="PS01124"/>
    </source>
</evidence>
<gene>
    <name evidence="5" type="ORF">FHR37_000123</name>
    <name evidence="6" type="ORF">SAMN05421678_12258</name>
</gene>
<dbReference type="Proteomes" id="UP000199052">
    <property type="component" value="Unassembled WGS sequence"/>
</dbReference>
<evidence type="ECO:0000256" key="1">
    <source>
        <dbReference type="ARBA" id="ARBA00023015"/>
    </source>
</evidence>
<name>A0A1I3B6L2_9ACTN</name>
<reference evidence="5 8" key="2">
    <citation type="submission" date="2020-07" db="EMBL/GenBank/DDBJ databases">
        <title>Sequencing the genomes of 1000 actinobacteria strains.</title>
        <authorList>
            <person name="Klenk H.-P."/>
        </authorList>
    </citation>
    <scope>NUCLEOTIDE SEQUENCE [LARGE SCALE GENOMIC DNA]</scope>
    <source>
        <strain evidence="5 8">DSM 45117</strain>
    </source>
</reference>
<keyword evidence="1" id="KW-0805">Transcription regulation</keyword>
<dbReference type="OrthoDB" id="2559672at2"/>
<evidence type="ECO:0000313" key="6">
    <source>
        <dbReference type="EMBL" id="SFH57726.1"/>
    </source>
</evidence>
<keyword evidence="2 6" id="KW-0238">DNA-binding</keyword>
<dbReference type="GO" id="GO:0043565">
    <property type="term" value="F:sequence-specific DNA binding"/>
    <property type="evidence" value="ECO:0007669"/>
    <property type="project" value="InterPro"/>
</dbReference>
<dbReference type="InterPro" id="IPR018060">
    <property type="entry name" value="HTH_AraC"/>
</dbReference>
<dbReference type="PROSITE" id="PS01124">
    <property type="entry name" value="HTH_ARAC_FAMILY_2"/>
    <property type="match status" value="1"/>
</dbReference>
<accession>A0A1I3B6L2</accession>
<dbReference type="SMART" id="SM00342">
    <property type="entry name" value="HTH_ARAC"/>
    <property type="match status" value="1"/>
</dbReference>
<dbReference type="EMBL" id="JACBZA010000001">
    <property type="protein sequence ID" value="NYH81272.1"/>
    <property type="molecule type" value="Genomic_DNA"/>
</dbReference>
<keyword evidence="3" id="KW-0804">Transcription</keyword>
<reference evidence="6 7" key="1">
    <citation type="submission" date="2016-10" db="EMBL/GenBank/DDBJ databases">
        <authorList>
            <person name="de Groot N.N."/>
        </authorList>
    </citation>
    <scope>NUCLEOTIDE SEQUENCE [LARGE SCALE GENOMIC DNA]</scope>
    <source>
        <strain evidence="6 7">CPCC 202808</strain>
    </source>
</reference>
<dbReference type="InterPro" id="IPR050204">
    <property type="entry name" value="AraC_XylS_family_regulators"/>
</dbReference>
<protein>
    <submittedName>
        <fullName evidence="5">AraC-like DNA-binding protein</fullName>
    </submittedName>
    <submittedName>
        <fullName evidence="6">AraC-type DNA-binding protein</fullName>
    </submittedName>
</protein>
<proteinExistence type="predicted"/>
<organism evidence="6 7">
    <name type="scientific">Actinopolymorpha cephalotaxi</name>
    <dbReference type="NCBI Taxonomy" id="504797"/>
    <lineage>
        <taxon>Bacteria</taxon>
        <taxon>Bacillati</taxon>
        <taxon>Actinomycetota</taxon>
        <taxon>Actinomycetes</taxon>
        <taxon>Propionibacteriales</taxon>
        <taxon>Actinopolymorphaceae</taxon>
        <taxon>Actinopolymorpha</taxon>
    </lineage>
</organism>
<dbReference type="AlphaFoldDB" id="A0A1I3B6L2"/>
<dbReference type="STRING" id="504797.SAMN05421678_12258"/>
<dbReference type="EMBL" id="FOOI01000022">
    <property type="protein sequence ID" value="SFH57726.1"/>
    <property type="molecule type" value="Genomic_DNA"/>
</dbReference>
<evidence type="ECO:0000256" key="3">
    <source>
        <dbReference type="ARBA" id="ARBA00023163"/>
    </source>
</evidence>
<dbReference type="Pfam" id="PF20240">
    <property type="entry name" value="DUF6597"/>
    <property type="match status" value="1"/>
</dbReference>